<sequence length="161" mass="18007">MSLSAPHEDEPSDFTELHIDQQLCLALQISSSLVTRLYRRGLAPLGLTHPQYLVLIALWEAEEPMTMGDLGARLSLDTGSLTPLVKRMEAADLVARKRDTRDERRVWVQPTPKAMAMRADLAAIRREVVRQLPVTGEQIASLRRLLQDMNEALIQADADPA</sequence>
<feature type="domain" description="HTH marR-type" evidence="2">
    <location>
        <begin position="20"/>
        <end position="151"/>
    </location>
</feature>
<reference evidence="5" key="1">
    <citation type="submission" date="2017-06" db="EMBL/GenBank/DDBJ databases">
        <title>FDA dAtabase for Regulatory Grade micrObial Sequences (FDA-ARGOS): Supporting development and validation of Infectious Disease Dx tests.</title>
        <authorList>
            <person name="Minogue T."/>
            <person name="Wolcott M."/>
            <person name="Wasieloski L."/>
            <person name="Aguilar W."/>
            <person name="Moore D."/>
            <person name="Tallon L."/>
            <person name="Sadzewicz L."/>
            <person name="Sengamalay N."/>
            <person name="Ott S."/>
            <person name="Godinez A."/>
            <person name="Nagaraj S."/>
            <person name="Nadendla S."/>
            <person name="Geyer C."/>
            <person name="Sichtig H."/>
        </authorList>
    </citation>
    <scope>NUCLEOTIDE SEQUENCE [LARGE SCALE GENOMIC DNA]</scope>
    <source>
        <strain evidence="5">FDAARGOS_289</strain>
    </source>
</reference>
<evidence type="ECO:0000313" key="6">
    <source>
        <dbReference type="Proteomes" id="UP001272940"/>
    </source>
</evidence>
<comment type="subcellular location">
    <subcellularLocation>
        <location evidence="1">Cytoplasm</location>
    </subcellularLocation>
</comment>
<dbReference type="Pfam" id="PF01047">
    <property type="entry name" value="MarR"/>
    <property type="match status" value="1"/>
</dbReference>
<evidence type="ECO:0000313" key="5">
    <source>
        <dbReference type="Proteomes" id="UP000197050"/>
    </source>
</evidence>
<dbReference type="RefSeq" id="WP_066624442.1">
    <property type="nucleotide sequence ID" value="NZ_CP022048.2"/>
</dbReference>
<reference evidence="3" key="2">
    <citation type="submission" date="2017-12" db="EMBL/GenBank/DDBJ databases">
        <title>FDA dAtabase for Regulatory Grade micrObial Sequences (FDA-ARGOS): Supporting development and validation of Infectious Disease Dx tests.</title>
        <authorList>
            <person name="Campos J."/>
            <person name="Goldberg B."/>
            <person name="Tallon L."/>
            <person name="Sadzewicz L."/>
            <person name="Sengamalay N."/>
            <person name="Ott S."/>
            <person name="Godinez A."/>
            <person name="Nagaraj S."/>
            <person name="Vavikolanu K."/>
            <person name="Vyas G."/>
            <person name="Nadendla S."/>
            <person name="Aluvathingal J."/>
            <person name="Geyer C."/>
            <person name="Nandy P."/>
            <person name="Hobson J."/>
            <person name="Sichtig H."/>
        </authorList>
    </citation>
    <scope>NUCLEOTIDE SEQUENCE</scope>
    <source>
        <strain evidence="3">FDAARGOS_289</strain>
    </source>
</reference>
<evidence type="ECO:0000259" key="2">
    <source>
        <dbReference type="PROSITE" id="PS50995"/>
    </source>
</evidence>
<dbReference type="KEGG" id="bvc:CEP68_12765"/>
<dbReference type="EMBL" id="JAMYEC010000002">
    <property type="protein sequence ID" value="MDX2334328.1"/>
    <property type="molecule type" value="Genomic_DNA"/>
</dbReference>
<keyword evidence="6" id="KW-1185">Reference proteome</keyword>
<dbReference type="GO" id="GO:0006950">
    <property type="term" value="P:response to stress"/>
    <property type="evidence" value="ECO:0007669"/>
    <property type="project" value="TreeGrafter"/>
</dbReference>
<dbReference type="SUPFAM" id="SSF46785">
    <property type="entry name" value="Winged helix' DNA-binding domain"/>
    <property type="match status" value="1"/>
</dbReference>
<evidence type="ECO:0000256" key="1">
    <source>
        <dbReference type="ARBA" id="ARBA00004496"/>
    </source>
</evidence>
<dbReference type="GO" id="GO:0005737">
    <property type="term" value="C:cytoplasm"/>
    <property type="evidence" value="ECO:0007669"/>
    <property type="project" value="UniProtKB-SubCell"/>
</dbReference>
<dbReference type="PANTHER" id="PTHR33164:SF5">
    <property type="entry name" value="ORGANIC HYDROPEROXIDE RESISTANCE TRANSCRIPTIONAL REGULATOR"/>
    <property type="match status" value="1"/>
</dbReference>
<organism evidence="3 5">
    <name type="scientific">Brevundimonas vesicularis</name>
    <name type="common">Pseudomonas vesicularis</name>
    <dbReference type="NCBI Taxonomy" id="41276"/>
    <lineage>
        <taxon>Bacteria</taxon>
        <taxon>Pseudomonadati</taxon>
        <taxon>Pseudomonadota</taxon>
        <taxon>Alphaproteobacteria</taxon>
        <taxon>Caulobacterales</taxon>
        <taxon>Caulobacteraceae</taxon>
        <taxon>Brevundimonas</taxon>
    </lineage>
</organism>
<name>A0A1Z3UAT8_BREVE</name>
<reference evidence="4" key="3">
    <citation type="submission" date="2022-06" db="EMBL/GenBank/DDBJ databases">
        <authorList>
            <person name="Hesketh-Best P.J."/>
            <person name="Koch M.J."/>
        </authorList>
    </citation>
    <scope>NUCLEOTIDE SEQUENCE</scope>
    <source>
        <strain evidence="4">PC206-O</strain>
    </source>
</reference>
<dbReference type="InterPro" id="IPR000835">
    <property type="entry name" value="HTH_MarR-typ"/>
</dbReference>
<dbReference type="AlphaFoldDB" id="A0A1Z3UAT8"/>
<dbReference type="InterPro" id="IPR039422">
    <property type="entry name" value="MarR/SlyA-like"/>
</dbReference>
<protein>
    <submittedName>
        <fullName evidence="3">MarR family transcriptional regulator</fullName>
    </submittedName>
</protein>
<evidence type="ECO:0000313" key="4">
    <source>
        <dbReference type="EMBL" id="MDX2334328.1"/>
    </source>
</evidence>
<dbReference type="GeneID" id="34014124"/>
<accession>A0A1Z3UAT8</accession>
<evidence type="ECO:0000313" key="3">
    <source>
        <dbReference type="EMBL" id="ASE40300.1"/>
    </source>
</evidence>
<gene>
    <name evidence="3" type="ORF">CEP68_12765</name>
    <name evidence="4" type="ORF">NJD11_05155</name>
</gene>
<proteinExistence type="predicted"/>
<dbReference type="PANTHER" id="PTHR33164">
    <property type="entry name" value="TRANSCRIPTIONAL REGULATOR, MARR FAMILY"/>
    <property type="match status" value="1"/>
</dbReference>
<reference evidence="4 6" key="4">
    <citation type="journal article" date="2023" name="FEMS Microbes">
        <title>Whole genomes of deep-sea sponge-associated bacteria exhibit high novel natural product potential.</title>
        <authorList>
            <person name="Hesketh-Best P.J."/>
            <person name="January G.G."/>
            <person name="Koch M.J."/>
            <person name="Warburton P.J."/>
            <person name="Howell K.L."/>
            <person name="Upton M."/>
        </authorList>
    </citation>
    <scope>NUCLEOTIDE SEQUENCE [LARGE SCALE GENOMIC DNA]</scope>
    <source>
        <strain evidence="4 6">PC206-O</strain>
    </source>
</reference>
<dbReference type="EMBL" id="CP022048">
    <property type="protein sequence ID" value="ASE40300.1"/>
    <property type="molecule type" value="Genomic_DNA"/>
</dbReference>
<dbReference type="GO" id="GO:0003700">
    <property type="term" value="F:DNA-binding transcription factor activity"/>
    <property type="evidence" value="ECO:0007669"/>
    <property type="project" value="InterPro"/>
</dbReference>
<dbReference type="Proteomes" id="UP000197050">
    <property type="component" value="Chromosome"/>
</dbReference>
<dbReference type="InterPro" id="IPR036390">
    <property type="entry name" value="WH_DNA-bd_sf"/>
</dbReference>
<dbReference type="SMART" id="SM00347">
    <property type="entry name" value="HTH_MARR"/>
    <property type="match status" value="1"/>
</dbReference>
<dbReference type="PROSITE" id="PS50995">
    <property type="entry name" value="HTH_MARR_2"/>
    <property type="match status" value="1"/>
</dbReference>
<dbReference type="Gene3D" id="1.10.10.10">
    <property type="entry name" value="Winged helix-like DNA-binding domain superfamily/Winged helix DNA-binding domain"/>
    <property type="match status" value="1"/>
</dbReference>
<dbReference type="InterPro" id="IPR036388">
    <property type="entry name" value="WH-like_DNA-bd_sf"/>
</dbReference>
<dbReference type="Proteomes" id="UP001272940">
    <property type="component" value="Unassembled WGS sequence"/>
</dbReference>